<dbReference type="InterPro" id="IPR019141">
    <property type="entry name" value="DUF2045"/>
</dbReference>
<dbReference type="Gene3D" id="1.25.40.10">
    <property type="entry name" value="Tetratricopeptide repeat domain"/>
    <property type="match status" value="2"/>
</dbReference>
<dbReference type="Pfam" id="PF13041">
    <property type="entry name" value="PPR_2"/>
    <property type="match status" value="1"/>
</dbReference>
<evidence type="ECO:0000313" key="5">
    <source>
        <dbReference type="Proteomes" id="UP001359559"/>
    </source>
</evidence>
<evidence type="ECO:0000256" key="3">
    <source>
        <dbReference type="PROSITE-ProRule" id="PRU00708"/>
    </source>
</evidence>
<dbReference type="PROSITE" id="PS51375">
    <property type="entry name" value="PPR"/>
    <property type="match status" value="1"/>
</dbReference>
<dbReference type="InterPro" id="IPR051240">
    <property type="entry name" value="Mito_RNA-Proc/Resp"/>
</dbReference>
<dbReference type="Pfam" id="PF09741">
    <property type="entry name" value="DUF2045"/>
    <property type="match status" value="1"/>
</dbReference>
<dbReference type="PANTHER" id="PTHR47933">
    <property type="entry name" value="PENTATRICOPEPTIDE REPEAT-CONTAINING PROTEIN 1, MITOCHONDRIAL"/>
    <property type="match status" value="1"/>
</dbReference>
<dbReference type="InterPro" id="IPR011990">
    <property type="entry name" value="TPR-like_helical_dom_sf"/>
</dbReference>
<comment type="similarity">
    <text evidence="1">Belongs to the PPR family. P subfamily.</text>
</comment>
<dbReference type="Proteomes" id="UP001359559">
    <property type="component" value="Unassembled WGS sequence"/>
</dbReference>
<keyword evidence="2" id="KW-0677">Repeat</keyword>
<keyword evidence="5" id="KW-1185">Reference proteome</keyword>
<dbReference type="InterPro" id="IPR002885">
    <property type="entry name" value="PPR_rpt"/>
</dbReference>
<gene>
    <name evidence="4" type="ORF">RJT34_03812</name>
</gene>
<evidence type="ECO:0000256" key="1">
    <source>
        <dbReference type="ARBA" id="ARBA00007626"/>
    </source>
</evidence>
<evidence type="ECO:0008006" key="6">
    <source>
        <dbReference type="Google" id="ProtNLM"/>
    </source>
</evidence>
<sequence>MTPAYPDIYFAIDDFDSTFDTVVLTKKNHCYCVVLKAHDGAAFPCEKVSNDCSTSDNSSVEVYSSSANKKDTKVYLRFLGPSIRCRLTTHPPDGPKPHPPTPDTFLALIHRLISIGLTRQAFRAFHDIHTFFQSQLTPDHFCILLDMLCKYGYVKLIIIVFNKNKHDTRFPANAKIYTILIYGWCKLRKLDTTHKFLSEMKERGLEPNIVPYNVLLNGFFQRVSLHPDERFESTIRNAQKMFDEMGSSGIEPDVTSFSIVLHGKQKTYNCFFKEFRGRKDGDGALRLFKNMKDDGLCLPTSHIYGILIRMFLKLDRVGIIKETWNDMKDTGTGFVKDSVGGMLAITLLRW</sequence>
<reference evidence="4 5" key="1">
    <citation type="submission" date="2024-01" db="EMBL/GenBank/DDBJ databases">
        <title>The genomes of 5 underutilized Papilionoideae crops provide insights into root nodulation and disease resistance.</title>
        <authorList>
            <person name="Yuan L."/>
        </authorList>
    </citation>
    <scope>NUCLEOTIDE SEQUENCE [LARGE SCALE GENOMIC DNA]</scope>
    <source>
        <strain evidence="4">LY-2023</strain>
        <tissue evidence="4">Leaf</tissue>
    </source>
</reference>
<accession>A0AAN9Q2U9</accession>
<organism evidence="4 5">
    <name type="scientific">Clitoria ternatea</name>
    <name type="common">Butterfly pea</name>
    <dbReference type="NCBI Taxonomy" id="43366"/>
    <lineage>
        <taxon>Eukaryota</taxon>
        <taxon>Viridiplantae</taxon>
        <taxon>Streptophyta</taxon>
        <taxon>Embryophyta</taxon>
        <taxon>Tracheophyta</taxon>
        <taxon>Spermatophyta</taxon>
        <taxon>Magnoliopsida</taxon>
        <taxon>eudicotyledons</taxon>
        <taxon>Gunneridae</taxon>
        <taxon>Pentapetalae</taxon>
        <taxon>rosids</taxon>
        <taxon>fabids</taxon>
        <taxon>Fabales</taxon>
        <taxon>Fabaceae</taxon>
        <taxon>Papilionoideae</taxon>
        <taxon>50 kb inversion clade</taxon>
        <taxon>NPAAA clade</taxon>
        <taxon>indigoferoid/millettioid clade</taxon>
        <taxon>Phaseoleae</taxon>
        <taxon>Clitoria</taxon>
    </lineage>
</organism>
<proteinExistence type="inferred from homology"/>
<dbReference type="NCBIfam" id="TIGR00756">
    <property type="entry name" value="PPR"/>
    <property type="match status" value="1"/>
</dbReference>
<dbReference type="PANTHER" id="PTHR47933:SF11">
    <property type="entry name" value="PENTATRICOPEPTIDE REPEAT-CONTAINING PROTEIN 2"/>
    <property type="match status" value="1"/>
</dbReference>
<name>A0AAN9Q2U9_CLITE</name>
<comment type="caution">
    <text evidence="4">The sequence shown here is derived from an EMBL/GenBank/DDBJ whole genome shotgun (WGS) entry which is preliminary data.</text>
</comment>
<protein>
    <recommendedName>
        <fullName evidence="6">Pentatricopeptide repeat-containing protein</fullName>
    </recommendedName>
</protein>
<dbReference type="EMBL" id="JAYKXN010000001">
    <property type="protein sequence ID" value="KAK7319099.1"/>
    <property type="molecule type" value="Genomic_DNA"/>
</dbReference>
<evidence type="ECO:0000313" key="4">
    <source>
        <dbReference type="EMBL" id="KAK7319099.1"/>
    </source>
</evidence>
<evidence type="ECO:0000256" key="2">
    <source>
        <dbReference type="ARBA" id="ARBA00022737"/>
    </source>
</evidence>
<dbReference type="AlphaFoldDB" id="A0AAN9Q2U9"/>
<dbReference type="Pfam" id="PF01535">
    <property type="entry name" value="PPR"/>
    <property type="match status" value="1"/>
</dbReference>
<dbReference type="GO" id="GO:0003729">
    <property type="term" value="F:mRNA binding"/>
    <property type="evidence" value="ECO:0007669"/>
    <property type="project" value="TreeGrafter"/>
</dbReference>
<feature type="repeat" description="PPR" evidence="3">
    <location>
        <begin position="173"/>
        <end position="207"/>
    </location>
</feature>